<dbReference type="PANTHER" id="PTHR43390:SF1">
    <property type="entry name" value="CHLOROPLAST PROCESSING PEPTIDASE"/>
    <property type="match status" value="1"/>
</dbReference>
<evidence type="ECO:0000256" key="1">
    <source>
        <dbReference type="ARBA" id="ARBA00004401"/>
    </source>
</evidence>
<gene>
    <name evidence="5" type="ORF">KN815_30970</name>
</gene>
<keyword evidence="3" id="KW-0472">Membrane</keyword>
<dbReference type="InterPro" id="IPR000223">
    <property type="entry name" value="Pept_S26A_signal_pept_1"/>
</dbReference>
<evidence type="ECO:0000313" key="5">
    <source>
        <dbReference type="EMBL" id="MBU3868311.1"/>
    </source>
</evidence>
<name>A0ABS6CN04_9ACTN</name>
<reference evidence="5 6" key="1">
    <citation type="submission" date="2021-06" db="EMBL/GenBank/DDBJ databases">
        <authorList>
            <person name="Pan X."/>
        </authorList>
    </citation>
    <scope>NUCLEOTIDE SEQUENCE [LARGE SCALE GENOMIC DNA]</scope>
    <source>
        <strain evidence="5 6">4503</strain>
    </source>
</reference>
<dbReference type="EMBL" id="JAHLEM010000410">
    <property type="protein sequence ID" value="MBU3868311.1"/>
    <property type="molecule type" value="Genomic_DNA"/>
</dbReference>
<organism evidence="5 6">
    <name type="scientific">Streptomyces niphimycinicus</name>
    <dbReference type="NCBI Taxonomy" id="2842201"/>
    <lineage>
        <taxon>Bacteria</taxon>
        <taxon>Bacillati</taxon>
        <taxon>Actinomycetota</taxon>
        <taxon>Actinomycetes</taxon>
        <taxon>Kitasatosporales</taxon>
        <taxon>Streptomycetaceae</taxon>
        <taxon>Streptomyces</taxon>
    </lineage>
</organism>
<feature type="domain" description="Peptidase S26" evidence="4">
    <location>
        <begin position="176"/>
        <end position="212"/>
    </location>
</feature>
<dbReference type="CDD" id="cd06530">
    <property type="entry name" value="S26_SPase_I"/>
    <property type="match status" value="1"/>
</dbReference>
<sequence length="225" mass="24021">MSPGSGPYISAARASWAETAPDRARVRARRARRTRTALLTLGVALWAGTAALLWPVRSPGWGAGCGAAALLLTAGLALARAAERRLVAVGVSGRSMEPAYHDGDSVLVRRGRTPGRGAAVVVERPPYQAPWPDPPVPRTAPAHRIYARQWFIKRVAAVPGDPVPRSGLPALGDNPDRTVPDGMLILLGDNSEESYDSRHVGYFPAERVLGEVAGSDQPARRMRNT</sequence>
<proteinExistence type="inferred from homology"/>
<evidence type="ECO:0000259" key="4">
    <source>
        <dbReference type="Pfam" id="PF10502"/>
    </source>
</evidence>
<comment type="caution">
    <text evidence="5">The sequence shown here is derived from an EMBL/GenBank/DDBJ whole genome shotgun (WGS) entry which is preliminary data.</text>
</comment>
<feature type="transmembrane region" description="Helical" evidence="3">
    <location>
        <begin position="36"/>
        <end position="54"/>
    </location>
</feature>
<feature type="domain" description="Peptidase S26" evidence="4">
    <location>
        <begin position="81"/>
        <end position="164"/>
    </location>
</feature>
<dbReference type="RefSeq" id="WP_216345178.1">
    <property type="nucleotide sequence ID" value="NZ_JAHLEM010000410.1"/>
</dbReference>
<comment type="subcellular location">
    <subcellularLocation>
        <location evidence="1">Cell membrane</location>
        <topology evidence="1">Single-pass type II membrane protein</topology>
    </subcellularLocation>
</comment>
<comment type="similarity">
    <text evidence="2">Belongs to the peptidase S26 family.</text>
</comment>
<accession>A0ABS6CN04</accession>
<keyword evidence="3" id="KW-0812">Transmembrane</keyword>
<dbReference type="Proteomes" id="UP000720508">
    <property type="component" value="Unassembled WGS sequence"/>
</dbReference>
<evidence type="ECO:0000256" key="3">
    <source>
        <dbReference type="SAM" id="Phobius"/>
    </source>
</evidence>
<evidence type="ECO:0000256" key="2">
    <source>
        <dbReference type="ARBA" id="ARBA00009370"/>
    </source>
</evidence>
<keyword evidence="3" id="KW-1133">Transmembrane helix</keyword>
<dbReference type="PANTHER" id="PTHR43390">
    <property type="entry name" value="SIGNAL PEPTIDASE I"/>
    <property type="match status" value="1"/>
</dbReference>
<dbReference type="Pfam" id="PF10502">
    <property type="entry name" value="Peptidase_S26"/>
    <property type="match status" value="2"/>
</dbReference>
<keyword evidence="6" id="KW-1185">Reference proteome</keyword>
<evidence type="ECO:0000313" key="6">
    <source>
        <dbReference type="Proteomes" id="UP000720508"/>
    </source>
</evidence>
<dbReference type="InterPro" id="IPR019533">
    <property type="entry name" value="Peptidase_S26"/>
</dbReference>
<feature type="transmembrane region" description="Helical" evidence="3">
    <location>
        <begin position="60"/>
        <end position="79"/>
    </location>
</feature>
<protein>
    <submittedName>
        <fullName evidence="5">S26 family signal peptidase</fullName>
    </submittedName>
</protein>